<dbReference type="PRINTS" id="PR00984">
    <property type="entry name" value="TRNASYNTHILE"/>
</dbReference>
<sequence>MAKFKQVSSQVDFPALEKELLDFWYRNGIVEKYLKRNDSSDNKFSFLDGPITANNPMGVHHAWGRTYKDLWQRFFNMRGFKQRFQNGFDEQGLWVEVEVEKELGLKNKKDIENLVQGDKFKSLEKFINLCKERVKKYSAVQTEQSKRLGYFMDWENSYHTSSDKNNYSIWNFIKVVNDKGWLYKGYDSVPWCPRCGTAISQHEILTEEYKELTHESVYFKLPIEGRENEYLLAWTTTPWTIPGNVAVAVNEDEEYVAVPIQAGKVWVMRKALDRLIQDGVLNDKGNQGDRGRKGNELVGWEYEGPFDQLDGVKKSLGEYKHRVVAGDPQVLPVSSEEGTGLVHVAPGAGTEDFQLGKKLDLPVVELIDEQAYYLGNLGEFSEKNAKLDPQLIIDYLKNHEGGKFLLTAKNYTHRYPTCWRCKTELVWRVVDEWYIAMDKPSNSKKGEKTFREQMMEVAKKIHWMPEWGLDRELDWLKNMHDWLISKKRYWGLALPVWECKKCGNFEVIGNKEELKEKAVEGWEKFEGNSPHRPWVDEIKIQCSKCSELVSRIPDVGNPWLDAGIVPFSTMPEDFFPADFVTEGFPGQFKNWFYSLIAMSTALRNENPFKNLLGFANVVDEKGEEMHKSKGNAIEFNEAADKIGVDVMRWLYVTQNPEYNLNFGYKVTDEIRRRFYLILWNTYKYFIDYASLAQWNEKVEKGELKVLDRWILAKLHKLAILIDSSLNKYDAMIASRAIEEFVVNDFSTWYIRRSRDRVGLGSDALDRNTGLSVMYQVLVNLAKLLAPFTPFIAEAIFKNLTDKESVHLEEYPLADKELIDNQLIKNMDIVRKIAEMGHAQRKEAGIKLRQPLASLQYKLPTQLGEDLEKVLAMELNVKKVEYQKSSKFEPEVTLDRKITHDLKEEGDARDLIRQIQQLRKESNLTLADKTKVISPSWPKAFEQLILKNTASVSISKGNSLQISKLK</sequence>
<dbReference type="NCBIfam" id="TIGR00392">
    <property type="entry name" value="ileS"/>
    <property type="match status" value="1"/>
</dbReference>
<evidence type="ECO:0000256" key="2">
    <source>
        <dbReference type="ARBA" id="ARBA00022598"/>
    </source>
</evidence>
<name>A0A1F5JBZ0_9BACT</name>
<evidence type="ECO:0000256" key="3">
    <source>
        <dbReference type="ARBA" id="ARBA00022741"/>
    </source>
</evidence>
<evidence type="ECO:0000313" key="12">
    <source>
        <dbReference type="EMBL" id="OGE26165.1"/>
    </source>
</evidence>
<feature type="domain" description="Aminoacyl-tRNA synthetase class Ia" evidence="10">
    <location>
        <begin position="20"/>
        <end position="652"/>
    </location>
</feature>
<evidence type="ECO:0000256" key="7">
    <source>
        <dbReference type="ARBA" id="ARBA00025217"/>
    </source>
</evidence>
<feature type="domain" description="Methionyl/Valyl/Leucyl/Isoleucyl-tRNA synthetase anticodon-binding" evidence="11">
    <location>
        <begin position="707"/>
        <end position="851"/>
    </location>
</feature>
<protein>
    <recommendedName>
        <fullName evidence="1 9">Isoleucine--tRNA ligase</fullName>
        <ecNumber evidence="1 9">6.1.1.5</ecNumber>
    </recommendedName>
</protein>
<dbReference type="Pfam" id="PF00133">
    <property type="entry name" value="tRNA-synt_1"/>
    <property type="match status" value="1"/>
</dbReference>
<reference evidence="12 13" key="1">
    <citation type="journal article" date="2016" name="Nat. Commun.">
        <title>Thousands of microbial genomes shed light on interconnected biogeochemical processes in an aquifer system.</title>
        <authorList>
            <person name="Anantharaman K."/>
            <person name="Brown C.T."/>
            <person name="Hug L.A."/>
            <person name="Sharon I."/>
            <person name="Castelle C.J."/>
            <person name="Probst A.J."/>
            <person name="Thomas B.C."/>
            <person name="Singh A."/>
            <person name="Wilkins M.J."/>
            <person name="Karaoz U."/>
            <person name="Brodie E.L."/>
            <person name="Williams K.H."/>
            <person name="Hubbard S.S."/>
            <person name="Banfield J.F."/>
        </authorList>
    </citation>
    <scope>NUCLEOTIDE SEQUENCE [LARGE SCALE GENOMIC DNA]</scope>
</reference>
<keyword evidence="2 12" id="KW-0436">Ligase</keyword>
<dbReference type="Pfam" id="PF19302">
    <property type="entry name" value="DUF5915"/>
    <property type="match status" value="1"/>
</dbReference>
<dbReference type="SUPFAM" id="SSF50677">
    <property type="entry name" value="ValRS/IleRS/LeuRS editing domain"/>
    <property type="match status" value="1"/>
</dbReference>
<evidence type="ECO:0000256" key="9">
    <source>
        <dbReference type="NCBIfam" id="TIGR00392"/>
    </source>
</evidence>
<evidence type="ECO:0000256" key="6">
    <source>
        <dbReference type="ARBA" id="ARBA00023146"/>
    </source>
</evidence>
<evidence type="ECO:0000256" key="1">
    <source>
        <dbReference type="ARBA" id="ARBA00013165"/>
    </source>
</evidence>
<dbReference type="Gene3D" id="1.10.730.10">
    <property type="entry name" value="Isoleucyl-tRNA Synthetase, Domain 1"/>
    <property type="match status" value="1"/>
</dbReference>
<dbReference type="InterPro" id="IPR002300">
    <property type="entry name" value="aa-tRNA-synth_Ia"/>
</dbReference>
<gene>
    <name evidence="12" type="ORF">A3C26_01420</name>
</gene>
<dbReference type="InterPro" id="IPR013155">
    <property type="entry name" value="M/V/L/I-tRNA-synth_anticd-bd"/>
</dbReference>
<dbReference type="GO" id="GO:0006428">
    <property type="term" value="P:isoleucyl-tRNA aminoacylation"/>
    <property type="evidence" value="ECO:0007669"/>
    <property type="project" value="UniProtKB-UniRule"/>
</dbReference>
<dbReference type="EMBL" id="MFCX01000015">
    <property type="protein sequence ID" value="OGE26165.1"/>
    <property type="molecule type" value="Genomic_DNA"/>
</dbReference>
<comment type="function">
    <text evidence="7">Catalyzes the attachment of isoleucine to tRNA(Ile). As IleRS can inadvertently accommodate and process structurally similar amino acids such as valine, to avoid such errors it has two additional distinct tRNA(Ile)-dependent editing activities. One activity is designated as 'pretransfer' editing and involves the hydrolysis of activated Val-AMP. The other activity is designated 'posttransfer' editing and involves deacylation of mischarged Val-tRNA(Ile).</text>
</comment>
<dbReference type="Gene3D" id="3.40.50.620">
    <property type="entry name" value="HUPs"/>
    <property type="match status" value="2"/>
</dbReference>
<keyword evidence="5" id="KW-0648">Protein biosynthesis</keyword>
<comment type="catalytic activity">
    <reaction evidence="8">
        <text>tRNA(Ile) + L-isoleucine + ATP = L-isoleucyl-tRNA(Ile) + AMP + diphosphate</text>
        <dbReference type="Rhea" id="RHEA:11060"/>
        <dbReference type="Rhea" id="RHEA-COMP:9666"/>
        <dbReference type="Rhea" id="RHEA-COMP:9695"/>
        <dbReference type="ChEBI" id="CHEBI:30616"/>
        <dbReference type="ChEBI" id="CHEBI:33019"/>
        <dbReference type="ChEBI" id="CHEBI:58045"/>
        <dbReference type="ChEBI" id="CHEBI:78442"/>
        <dbReference type="ChEBI" id="CHEBI:78528"/>
        <dbReference type="ChEBI" id="CHEBI:456215"/>
        <dbReference type="EC" id="6.1.1.5"/>
    </reaction>
</comment>
<keyword evidence="3" id="KW-0547">Nucleotide-binding</keyword>
<dbReference type="GO" id="GO:0004822">
    <property type="term" value="F:isoleucine-tRNA ligase activity"/>
    <property type="evidence" value="ECO:0007669"/>
    <property type="project" value="UniProtKB-UniRule"/>
</dbReference>
<dbReference type="SUPFAM" id="SSF47323">
    <property type="entry name" value="Anticodon-binding domain of a subclass of class I aminoacyl-tRNA synthetases"/>
    <property type="match status" value="1"/>
</dbReference>
<dbReference type="SUPFAM" id="SSF52374">
    <property type="entry name" value="Nucleotidylyl transferase"/>
    <property type="match status" value="1"/>
</dbReference>
<dbReference type="GO" id="GO:0002161">
    <property type="term" value="F:aminoacyl-tRNA deacylase activity"/>
    <property type="evidence" value="ECO:0007669"/>
    <property type="project" value="InterPro"/>
</dbReference>
<evidence type="ECO:0000313" key="13">
    <source>
        <dbReference type="Proteomes" id="UP000177042"/>
    </source>
</evidence>
<organism evidence="12 13">
    <name type="scientific">Candidatus Daviesbacteria bacterium RIFCSPHIGHO2_02_FULL_39_12</name>
    <dbReference type="NCBI Taxonomy" id="1797770"/>
    <lineage>
        <taxon>Bacteria</taxon>
        <taxon>Candidatus Daviesiibacteriota</taxon>
    </lineage>
</organism>
<evidence type="ECO:0000256" key="4">
    <source>
        <dbReference type="ARBA" id="ARBA00022840"/>
    </source>
</evidence>
<dbReference type="InterPro" id="IPR002301">
    <property type="entry name" value="Ile-tRNA-ligase"/>
</dbReference>
<evidence type="ECO:0000259" key="10">
    <source>
        <dbReference type="Pfam" id="PF00133"/>
    </source>
</evidence>
<dbReference type="CDD" id="cd07961">
    <property type="entry name" value="Anticodon_Ia_Ile_ABEc"/>
    <property type="match status" value="1"/>
</dbReference>
<dbReference type="GO" id="GO:0005737">
    <property type="term" value="C:cytoplasm"/>
    <property type="evidence" value="ECO:0007669"/>
    <property type="project" value="UniProtKB-UniRule"/>
</dbReference>
<keyword evidence="4" id="KW-0067">ATP-binding</keyword>
<comment type="caution">
    <text evidence="12">The sequence shown here is derived from an EMBL/GenBank/DDBJ whole genome shotgun (WGS) entry which is preliminary data.</text>
</comment>
<dbReference type="InterPro" id="IPR033709">
    <property type="entry name" value="Anticodon_Ile_ABEc"/>
</dbReference>
<dbReference type="Gene3D" id="3.90.740.10">
    <property type="entry name" value="Valyl/Leucyl/Isoleucyl-tRNA synthetase, editing domain"/>
    <property type="match status" value="1"/>
</dbReference>
<dbReference type="GO" id="GO:0005524">
    <property type="term" value="F:ATP binding"/>
    <property type="evidence" value="ECO:0007669"/>
    <property type="project" value="UniProtKB-KW"/>
</dbReference>
<dbReference type="GO" id="GO:0000049">
    <property type="term" value="F:tRNA binding"/>
    <property type="evidence" value="ECO:0007669"/>
    <property type="project" value="InterPro"/>
</dbReference>
<dbReference type="Proteomes" id="UP000177042">
    <property type="component" value="Unassembled WGS sequence"/>
</dbReference>
<evidence type="ECO:0000256" key="8">
    <source>
        <dbReference type="ARBA" id="ARBA00048359"/>
    </source>
</evidence>
<dbReference type="InterPro" id="IPR009080">
    <property type="entry name" value="tRNAsynth_Ia_anticodon-bd"/>
</dbReference>
<dbReference type="InterPro" id="IPR009008">
    <property type="entry name" value="Val/Leu/Ile-tRNA-synth_edit"/>
</dbReference>
<evidence type="ECO:0000256" key="5">
    <source>
        <dbReference type="ARBA" id="ARBA00022917"/>
    </source>
</evidence>
<dbReference type="Pfam" id="PF08264">
    <property type="entry name" value="Anticodon_1"/>
    <property type="match status" value="1"/>
</dbReference>
<evidence type="ECO:0000259" key="11">
    <source>
        <dbReference type="Pfam" id="PF08264"/>
    </source>
</evidence>
<accession>A0A1F5JBZ0</accession>
<proteinExistence type="predicted"/>
<dbReference type="PANTHER" id="PTHR42780:SF1">
    <property type="entry name" value="ISOLEUCINE--TRNA LIGASE, CYTOPLASMIC"/>
    <property type="match status" value="1"/>
</dbReference>
<dbReference type="InterPro" id="IPR023586">
    <property type="entry name" value="Ile-tRNA-ligase_type2"/>
</dbReference>
<keyword evidence="6" id="KW-0030">Aminoacyl-tRNA synthetase</keyword>
<dbReference type="PANTHER" id="PTHR42780">
    <property type="entry name" value="SOLEUCYL-TRNA SYNTHETASE"/>
    <property type="match status" value="1"/>
</dbReference>
<dbReference type="EC" id="6.1.1.5" evidence="1 9"/>
<dbReference type="AlphaFoldDB" id="A0A1F5JBZ0"/>
<dbReference type="InterPro" id="IPR014729">
    <property type="entry name" value="Rossmann-like_a/b/a_fold"/>
</dbReference>